<proteinExistence type="predicted"/>
<evidence type="ECO:0000313" key="4">
    <source>
        <dbReference type="Proteomes" id="UP000240987"/>
    </source>
</evidence>
<evidence type="ECO:0000259" key="2">
    <source>
        <dbReference type="SMART" id="SM00382"/>
    </source>
</evidence>
<dbReference type="InterPro" id="IPR027417">
    <property type="entry name" value="P-loop_NTPase"/>
</dbReference>
<evidence type="ECO:0000313" key="3">
    <source>
        <dbReference type="EMBL" id="PSU45278.1"/>
    </source>
</evidence>
<feature type="compositionally biased region" description="Polar residues" evidence="1">
    <location>
        <begin position="1"/>
        <end position="16"/>
    </location>
</feature>
<gene>
    <name evidence="3" type="ORF">C9J12_23525</name>
</gene>
<evidence type="ECO:0000256" key="1">
    <source>
        <dbReference type="SAM" id="MobiDB-lite"/>
    </source>
</evidence>
<feature type="domain" description="AAA+ ATPase" evidence="2">
    <location>
        <begin position="164"/>
        <end position="357"/>
    </location>
</feature>
<accession>A0A2T3J918</accession>
<dbReference type="Proteomes" id="UP000240987">
    <property type="component" value="Unassembled WGS sequence"/>
</dbReference>
<dbReference type="SMART" id="SM00382">
    <property type="entry name" value="AAA"/>
    <property type="match status" value="1"/>
</dbReference>
<reference evidence="3 4" key="1">
    <citation type="submission" date="2018-01" db="EMBL/GenBank/DDBJ databases">
        <title>Whole genome sequencing of Histamine producing bacteria.</title>
        <authorList>
            <person name="Butler K."/>
        </authorList>
    </citation>
    <scope>NUCLEOTIDE SEQUENCE [LARGE SCALE GENOMIC DNA]</scope>
    <source>
        <strain evidence="3 4">JCM 12947</strain>
    </source>
</reference>
<feature type="region of interest" description="Disordered" evidence="1">
    <location>
        <begin position="1"/>
        <end position="24"/>
    </location>
</feature>
<dbReference type="Gene3D" id="3.40.50.300">
    <property type="entry name" value="P-loop containing nucleotide triphosphate hydrolases"/>
    <property type="match status" value="1"/>
</dbReference>
<sequence>MMHSASSVIAESTNPNDLLPKPRTIEQTGIPSRLLESLLLKHLSQAIDLDVPHLSQSMALPGNLIDILAQKLKAEALVEVRSDLRIDKGIRYALTKKGMLFSQHELQRDGYLGPSPIPLSLYKKIVTSQSLNKESVTPKSLKEGLSDLILPEKLVGQLGPALNSGRAIFIYGLPGTGKTYVSRRLVRMFNSNVYIPHSVCIGHQILQVYDPIIHEKVSSTPATSAQSLRLDNGHDERLLLCKRPEVVVGGELTDKMFEVSYDIAHKINRAPLQMKANNGIFLIDDLGRQRVSVDTILNRWIVPLEEKIDYLAMASGEHFDIPFEQVLVFSSNIHPAKLADDAFLRRIGYKIEFEPISISDYQYLWQQQGLFHDLSIPSESLKHVIDTLHKNHNIPLLPCYPRDLVTMCRNQIDFFQLEKHITPSLIDSVWSSYFVDRAEHDVLGGTHG</sequence>
<keyword evidence="4" id="KW-1185">Reference proteome</keyword>
<dbReference type="OrthoDB" id="9783370at2"/>
<comment type="caution">
    <text evidence="3">The sequence shown here is derived from an EMBL/GenBank/DDBJ whole genome shotgun (WGS) entry which is preliminary data.</text>
</comment>
<name>A0A2T3J918_9GAMM</name>
<dbReference type="RefSeq" id="WP_107244929.1">
    <property type="nucleotide sequence ID" value="NZ_PYMJ01000033.1"/>
</dbReference>
<organism evidence="3 4">
    <name type="scientific">Photobacterium frigidiphilum</name>
    <dbReference type="NCBI Taxonomy" id="264736"/>
    <lineage>
        <taxon>Bacteria</taxon>
        <taxon>Pseudomonadati</taxon>
        <taxon>Pseudomonadota</taxon>
        <taxon>Gammaproteobacteria</taxon>
        <taxon>Vibrionales</taxon>
        <taxon>Vibrionaceae</taxon>
        <taxon>Photobacterium</taxon>
    </lineage>
</organism>
<dbReference type="SUPFAM" id="SSF52540">
    <property type="entry name" value="P-loop containing nucleoside triphosphate hydrolases"/>
    <property type="match status" value="1"/>
</dbReference>
<dbReference type="EMBL" id="PYMJ01000033">
    <property type="protein sequence ID" value="PSU45278.1"/>
    <property type="molecule type" value="Genomic_DNA"/>
</dbReference>
<protein>
    <submittedName>
        <fullName evidence="3">AAA family ATPase</fullName>
    </submittedName>
</protein>
<dbReference type="AlphaFoldDB" id="A0A2T3J918"/>
<dbReference type="InterPro" id="IPR003593">
    <property type="entry name" value="AAA+_ATPase"/>
</dbReference>